<gene>
    <name evidence="3" type="ORF">LC_TR13478_c0_g1_i1_g.46692</name>
    <name evidence="4" type="ORF">LE_TR8607_c0_g1_i1_g.29161</name>
</gene>
<dbReference type="Pfam" id="PF00635">
    <property type="entry name" value="Motile_Sperm"/>
    <property type="match status" value="1"/>
</dbReference>
<evidence type="ECO:0000256" key="1">
    <source>
        <dbReference type="ARBA" id="ARBA00008932"/>
    </source>
</evidence>
<dbReference type="GO" id="GO:0090158">
    <property type="term" value="P:endoplasmic reticulum membrane organization"/>
    <property type="evidence" value="ECO:0007669"/>
    <property type="project" value="TreeGrafter"/>
</dbReference>
<dbReference type="EMBL" id="GEVK01018451">
    <property type="protein sequence ID" value="JAU34381.1"/>
    <property type="molecule type" value="Transcribed_RNA"/>
</dbReference>
<dbReference type="AlphaFoldDB" id="A0A1J3EVY1"/>
<feature type="domain" description="MSP" evidence="2">
    <location>
        <begin position="13"/>
        <end position="133"/>
    </location>
</feature>
<dbReference type="PANTHER" id="PTHR10809:SF117">
    <property type="entry name" value="VESICLE-ASSOCIATED PROTEIN 1-1-RELATED"/>
    <property type="match status" value="1"/>
</dbReference>
<dbReference type="GO" id="GO:0005886">
    <property type="term" value="C:plasma membrane"/>
    <property type="evidence" value="ECO:0007669"/>
    <property type="project" value="TreeGrafter"/>
</dbReference>
<reference evidence="3" key="1">
    <citation type="submission" date="2016-07" db="EMBL/GenBank/DDBJ databases">
        <title>De novo transcriptome assembly of four accessions of the metal hyperaccumulator plant Noccaea caerulescens.</title>
        <authorList>
            <person name="Blande D."/>
            <person name="Halimaa P."/>
            <person name="Tervahauta A.I."/>
            <person name="Aarts M.G."/>
            <person name="Karenlampi S.O."/>
        </authorList>
    </citation>
    <scope>NUCLEOTIDE SEQUENCE</scope>
</reference>
<dbReference type="InterPro" id="IPR016763">
    <property type="entry name" value="VAP"/>
</dbReference>
<dbReference type="SUPFAM" id="SSF49354">
    <property type="entry name" value="PapD-like"/>
    <property type="match status" value="1"/>
</dbReference>
<evidence type="ECO:0000313" key="4">
    <source>
        <dbReference type="EMBL" id="JAU58695.1"/>
    </source>
</evidence>
<sequence>MSGDLVEMSNIKLLTVEPLCLQFHFELKKHLSCSFYLKNNSDSNVAFKVKVTDPSKYIVKPKSGVVPPRSTREVRVTMIAQKEEPSQMQIKEKFMIQSVLADLGVTDKEVTDEMFYDGGWRQVEQTILRATYDFSSTSSCKCL</sequence>
<dbReference type="GO" id="GO:0005789">
    <property type="term" value="C:endoplasmic reticulum membrane"/>
    <property type="evidence" value="ECO:0007669"/>
    <property type="project" value="InterPro"/>
</dbReference>
<dbReference type="PROSITE" id="PS50202">
    <property type="entry name" value="MSP"/>
    <property type="match status" value="1"/>
</dbReference>
<dbReference type="InterPro" id="IPR000535">
    <property type="entry name" value="MSP_dom"/>
</dbReference>
<dbReference type="FunFam" id="2.60.40.10:FF:000813">
    <property type="entry name" value="Vesicle-associated protein 1-1"/>
    <property type="match status" value="1"/>
</dbReference>
<dbReference type="InterPro" id="IPR008962">
    <property type="entry name" value="PapD-like_sf"/>
</dbReference>
<dbReference type="InterPro" id="IPR013783">
    <property type="entry name" value="Ig-like_fold"/>
</dbReference>
<comment type="similarity">
    <text evidence="1">Belongs to the VAMP-associated protein (VAP) (TC 9.B.17) family.</text>
</comment>
<dbReference type="EMBL" id="GEVL01018646">
    <property type="protein sequence ID" value="JAU58695.1"/>
    <property type="molecule type" value="Transcribed_RNA"/>
</dbReference>
<evidence type="ECO:0000313" key="3">
    <source>
        <dbReference type="EMBL" id="JAU34381.1"/>
    </source>
</evidence>
<proteinExistence type="inferred from homology"/>
<dbReference type="PANTHER" id="PTHR10809">
    <property type="entry name" value="VESICLE-ASSOCIATED MEMBRANE PROTEIN-ASSOCIATED PROTEIN"/>
    <property type="match status" value="1"/>
</dbReference>
<evidence type="ECO:0000259" key="2">
    <source>
        <dbReference type="PROSITE" id="PS50202"/>
    </source>
</evidence>
<name>A0A1J3EVY1_NOCCA</name>
<dbReference type="GO" id="GO:0061817">
    <property type="term" value="P:endoplasmic reticulum-plasma membrane tethering"/>
    <property type="evidence" value="ECO:0007669"/>
    <property type="project" value="TreeGrafter"/>
</dbReference>
<organism evidence="3">
    <name type="scientific">Noccaea caerulescens</name>
    <name type="common">Alpine penny-cress</name>
    <name type="synonym">Thlaspi caerulescens</name>
    <dbReference type="NCBI Taxonomy" id="107243"/>
    <lineage>
        <taxon>Eukaryota</taxon>
        <taxon>Viridiplantae</taxon>
        <taxon>Streptophyta</taxon>
        <taxon>Embryophyta</taxon>
        <taxon>Tracheophyta</taxon>
        <taxon>Spermatophyta</taxon>
        <taxon>Magnoliopsida</taxon>
        <taxon>eudicotyledons</taxon>
        <taxon>Gunneridae</taxon>
        <taxon>Pentapetalae</taxon>
        <taxon>rosids</taxon>
        <taxon>malvids</taxon>
        <taxon>Brassicales</taxon>
        <taxon>Brassicaceae</taxon>
        <taxon>Coluteocarpeae</taxon>
        <taxon>Noccaea</taxon>
    </lineage>
</organism>
<dbReference type="Gene3D" id="2.60.40.10">
    <property type="entry name" value="Immunoglobulins"/>
    <property type="match status" value="1"/>
</dbReference>
<protein>
    <submittedName>
        <fullName evidence="3">Vesicle-associated protein 1-1</fullName>
    </submittedName>
</protein>
<accession>A0A1J3EVY1</accession>